<evidence type="ECO:0000256" key="6">
    <source>
        <dbReference type="ARBA" id="ARBA00023170"/>
    </source>
</evidence>
<dbReference type="InterPro" id="IPR017452">
    <property type="entry name" value="GPCR_Rhodpsn_7TM"/>
</dbReference>
<reference evidence="12" key="1">
    <citation type="submission" date="2022-10" db="EMBL/GenBank/DDBJ databases">
        <title>Genome assembly of Pristionchus species.</title>
        <authorList>
            <person name="Yoshida K."/>
            <person name="Sommer R.J."/>
        </authorList>
    </citation>
    <scope>NUCLEOTIDE SEQUENCE [LARGE SCALE GENOMIC DNA]</scope>
    <source>
        <strain evidence="12">RS5460</strain>
    </source>
</reference>
<sequence length="466" mass="52347">NHSSTLLPIPTTLRPPAGLSKYNQALADFNLFHYEYMQHLNVVNASGHEVPFTEIDRDHFKDMIVRNCNLSLVQDYAARFAMLVVLKEEEMANVQVSSLFTLILTAIFALVGAIGAIGNLLTVWVIYSTTSLHSHTNLFLASLAISDLLLIVVGVPFDVLHAWRATDSLVARLPAYCEITSTSISLFTFASTLTIVSLTFERYVAICHPFSLRMWFDRKKVIRLIYVLWFFAAVPSLYIGLQFKRVTRDWCGASHVIEQGRCDYVNYGFSFQIEVFAIITFLLPLIFIVFCYTRILHSLNQMASSAVVHMHSAPSTAAAADPAAGGGAAASATPAGRRVSRMYSTVSNMSAPPASPLLQVHMRDTAPPMSQQAQRMVMKMLFTVTTVFFVCYLPYHVQRLIVMYARCDSAICEMLYPITGLLQYVSATLNPIIYNLMSIRFRAAFRRQMSELLMRRKRDLSSIVRI</sequence>
<dbReference type="PROSITE" id="PS00237">
    <property type="entry name" value="G_PROTEIN_RECEP_F1_1"/>
    <property type="match status" value="1"/>
</dbReference>
<evidence type="ECO:0000256" key="3">
    <source>
        <dbReference type="ARBA" id="ARBA00022989"/>
    </source>
</evidence>
<dbReference type="PANTHER" id="PTHR24243">
    <property type="entry name" value="G-PROTEIN COUPLED RECEPTOR"/>
    <property type="match status" value="1"/>
</dbReference>
<keyword evidence="3 9" id="KW-1133">Transmembrane helix</keyword>
<dbReference type="AlphaFoldDB" id="A0AAN5C9X3"/>
<keyword evidence="12" id="KW-1185">Reference proteome</keyword>
<evidence type="ECO:0000256" key="1">
    <source>
        <dbReference type="ARBA" id="ARBA00004141"/>
    </source>
</evidence>
<dbReference type="EMBL" id="BTRK01000001">
    <property type="protein sequence ID" value="GMR33531.1"/>
    <property type="molecule type" value="Genomic_DNA"/>
</dbReference>
<dbReference type="GO" id="GO:0005886">
    <property type="term" value="C:plasma membrane"/>
    <property type="evidence" value="ECO:0007669"/>
    <property type="project" value="TreeGrafter"/>
</dbReference>
<feature type="transmembrane region" description="Helical" evidence="9">
    <location>
        <begin position="275"/>
        <end position="295"/>
    </location>
</feature>
<dbReference type="PROSITE" id="PS50262">
    <property type="entry name" value="G_PROTEIN_RECEP_F1_2"/>
    <property type="match status" value="1"/>
</dbReference>
<evidence type="ECO:0000256" key="2">
    <source>
        <dbReference type="ARBA" id="ARBA00022692"/>
    </source>
</evidence>
<dbReference type="Gene3D" id="1.20.1070.10">
    <property type="entry name" value="Rhodopsin 7-helix transmembrane proteins"/>
    <property type="match status" value="1"/>
</dbReference>
<evidence type="ECO:0000256" key="4">
    <source>
        <dbReference type="ARBA" id="ARBA00023040"/>
    </source>
</evidence>
<organism evidence="11 12">
    <name type="scientific">Pristionchus mayeri</name>
    <dbReference type="NCBI Taxonomy" id="1317129"/>
    <lineage>
        <taxon>Eukaryota</taxon>
        <taxon>Metazoa</taxon>
        <taxon>Ecdysozoa</taxon>
        <taxon>Nematoda</taxon>
        <taxon>Chromadorea</taxon>
        <taxon>Rhabditida</taxon>
        <taxon>Rhabditina</taxon>
        <taxon>Diplogasteromorpha</taxon>
        <taxon>Diplogasteroidea</taxon>
        <taxon>Neodiplogasteridae</taxon>
        <taxon>Pristionchus</taxon>
    </lineage>
</organism>
<comment type="subcellular location">
    <subcellularLocation>
        <location evidence="1">Membrane</location>
        <topology evidence="1">Multi-pass membrane protein</topology>
    </subcellularLocation>
</comment>
<feature type="domain" description="G-protein coupled receptors family 1 profile" evidence="10">
    <location>
        <begin position="118"/>
        <end position="434"/>
    </location>
</feature>
<accession>A0AAN5C9X3</accession>
<dbReference type="SUPFAM" id="SSF81321">
    <property type="entry name" value="Family A G protein-coupled receptor-like"/>
    <property type="match status" value="1"/>
</dbReference>
<dbReference type="GO" id="GO:0004930">
    <property type="term" value="F:G protein-coupled receptor activity"/>
    <property type="evidence" value="ECO:0007669"/>
    <property type="project" value="UniProtKB-KW"/>
</dbReference>
<keyword evidence="6 8" id="KW-0675">Receptor</keyword>
<feature type="transmembrane region" description="Helical" evidence="9">
    <location>
        <begin position="179"/>
        <end position="200"/>
    </location>
</feature>
<evidence type="ECO:0000256" key="9">
    <source>
        <dbReference type="SAM" id="Phobius"/>
    </source>
</evidence>
<keyword evidence="2 8" id="KW-0812">Transmembrane</keyword>
<feature type="transmembrane region" description="Helical" evidence="9">
    <location>
        <begin position="99"/>
        <end position="126"/>
    </location>
</feature>
<name>A0AAN5C9X3_9BILA</name>
<comment type="similarity">
    <text evidence="8">Belongs to the G-protein coupled receptor 1 family.</text>
</comment>
<evidence type="ECO:0000259" key="10">
    <source>
        <dbReference type="PROSITE" id="PS50262"/>
    </source>
</evidence>
<evidence type="ECO:0000256" key="7">
    <source>
        <dbReference type="ARBA" id="ARBA00023224"/>
    </source>
</evidence>
<comment type="caution">
    <text evidence="11">The sequence shown here is derived from an EMBL/GenBank/DDBJ whole genome shotgun (WGS) entry which is preliminary data.</text>
</comment>
<keyword evidence="5 9" id="KW-0472">Membrane</keyword>
<evidence type="ECO:0000256" key="5">
    <source>
        <dbReference type="ARBA" id="ARBA00023136"/>
    </source>
</evidence>
<dbReference type="PRINTS" id="PR00237">
    <property type="entry name" value="GPCRRHODOPSN"/>
</dbReference>
<dbReference type="Pfam" id="PF00001">
    <property type="entry name" value="7tm_1"/>
    <property type="match status" value="1"/>
</dbReference>
<gene>
    <name evidence="11" type="ORF">PMAYCL1PPCAC_03726</name>
</gene>
<feature type="non-terminal residue" evidence="11">
    <location>
        <position position="1"/>
    </location>
</feature>
<feature type="transmembrane region" description="Helical" evidence="9">
    <location>
        <begin position="415"/>
        <end position="437"/>
    </location>
</feature>
<evidence type="ECO:0000256" key="8">
    <source>
        <dbReference type="RuleBase" id="RU000688"/>
    </source>
</evidence>
<dbReference type="InterPro" id="IPR000276">
    <property type="entry name" value="GPCR_Rhodpsn"/>
</dbReference>
<dbReference type="PANTHER" id="PTHR24243:SF208">
    <property type="entry name" value="PYROKININ-1 RECEPTOR"/>
    <property type="match status" value="1"/>
</dbReference>
<feature type="transmembrane region" description="Helical" evidence="9">
    <location>
        <begin position="138"/>
        <end position="159"/>
    </location>
</feature>
<feature type="transmembrane region" description="Helical" evidence="9">
    <location>
        <begin position="376"/>
        <end position="395"/>
    </location>
</feature>
<evidence type="ECO:0000313" key="11">
    <source>
        <dbReference type="EMBL" id="GMR33531.1"/>
    </source>
</evidence>
<feature type="transmembrane region" description="Helical" evidence="9">
    <location>
        <begin position="221"/>
        <end position="241"/>
    </location>
</feature>
<dbReference type="SMART" id="SM01381">
    <property type="entry name" value="7TM_GPCR_Srsx"/>
    <property type="match status" value="1"/>
</dbReference>
<proteinExistence type="inferred from homology"/>
<keyword evidence="7 8" id="KW-0807">Transducer</keyword>
<protein>
    <recommendedName>
        <fullName evidence="10">G-protein coupled receptors family 1 profile domain-containing protein</fullName>
    </recommendedName>
</protein>
<dbReference type="Proteomes" id="UP001328107">
    <property type="component" value="Unassembled WGS sequence"/>
</dbReference>
<keyword evidence="4 8" id="KW-0297">G-protein coupled receptor</keyword>
<evidence type="ECO:0000313" key="12">
    <source>
        <dbReference type="Proteomes" id="UP001328107"/>
    </source>
</evidence>